<name>W8VZC4_9FLAO</name>
<evidence type="ECO:0000256" key="2">
    <source>
        <dbReference type="SAM" id="Phobius"/>
    </source>
</evidence>
<keyword evidence="3" id="KW-0131">Cell cycle</keyword>
<accession>W8VZC4</accession>
<gene>
    <name evidence="3" type="ORF">NMS_0322</name>
</gene>
<sequence>MAAKFYDFLRGGFLTNQDAFKNWKFMLFVTGLALFMIWTGHRFESKVHYMGQLSDEVNELRSEYVDGQRQLMFLQMESTVASRLKETGIAPPKEPPYKIIVNRTN</sequence>
<dbReference type="GO" id="GO:0051301">
    <property type="term" value="P:cell division"/>
    <property type="evidence" value="ECO:0007669"/>
    <property type="project" value="UniProtKB-KW"/>
</dbReference>
<dbReference type="EMBL" id="AP014548">
    <property type="protein sequence ID" value="BAO54331.1"/>
    <property type="molecule type" value="Genomic_DNA"/>
</dbReference>
<reference evidence="3 4" key="1">
    <citation type="journal article" date="2014" name="Proc. Natl. Acad. Sci. U.S.A.">
        <title>Functional characterization of flavobacteria rhodopsins reveals a unique class of light-driven chloride pump in bacteria.</title>
        <authorList>
            <person name="Yoshizawa S."/>
            <person name="Kumagai Y."/>
            <person name="Kim H."/>
            <person name="Ogura Y."/>
            <person name="Hayashi T."/>
            <person name="Iwasaki W."/>
            <person name="DeLong E.F."/>
            <person name="Kogure K."/>
        </authorList>
    </citation>
    <scope>NUCLEOTIDE SEQUENCE [LARGE SCALE GENOMIC DNA]</scope>
    <source>
        <strain evidence="3 4">S1-08</strain>
    </source>
</reference>
<dbReference type="OrthoDB" id="1132266at2"/>
<dbReference type="Proteomes" id="UP000031760">
    <property type="component" value="Chromosome"/>
</dbReference>
<dbReference type="AlphaFoldDB" id="W8VZC4"/>
<dbReference type="InterPro" id="IPR045755">
    <property type="entry name" value="FtsL-like"/>
</dbReference>
<feature type="transmembrane region" description="Helical" evidence="2">
    <location>
        <begin position="23"/>
        <end position="40"/>
    </location>
</feature>
<evidence type="ECO:0000313" key="4">
    <source>
        <dbReference type="Proteomes" id="UP000031760"/>
    </source>
</evidence>
<dbReference type="RefSeq" id="WP_041495068.1">
    <property type="nucleotide sequence ID" value="NZ_AP014548.1"/>
</dbReference>
<keyword evidence="2" id="KW-1133">Transmembrane helix</keyword>
<dbReference type="KEGG" id="nmf:NMS_0322"/>
<organism evidence="3 4">
    <name type="scientific">Nonlabens marinus S1-08</name>
    <dbReference type="NCBI Taxonomy" id="1454201"/>
    <lineage>
        <taxon>Bacteria</taxon>
        <taxon>Pseudomonadati</taxon>
        <taxon>Bacteroidota</taxon>
        <taxon>Flavobacteriia</taxon>
        <taxon>Flavobacteriales</taxon>
        <taxon>Flavobacteriaceae</taxon>
        <taxon>Nonlabens</taxon>
    </lineage>
</organism>
<feature type="coiled-coil region" evidence="1">
    <location>
        <begin position="50"/>
        <end position="77"/>
    </location>
</feature>
<evidence type="ECO:0000313" key="3">
    <source>
        <dbReference type="EMBL" id="BAO54331.1"/>
    </source>
</evidence>
<keyword evidence="2" id="KW-0472">Membrane</keyword>
<protein>
    <submittedName>
        <fullName evidence="3">Cell division protein FtsL</fullName>
    </submittedName>
</protein>
<evidence type="ECO:0000256" key="1">
    <source>
        <dbReference type="SAM" id="Coils"/>
    </source>
</evidence>
<dbReference type="Pfam" id="PF19579">
    <property type="entry name" value="FtsL_2"/>
    <property type="match status" value="1"/>
</dbReference>
<keyword evidence="2" id="KW-0812">Transmembrane</keyword>
<keyword evidence="4" id="KW-1185">Reference proteome</keyword>
<dbReference type="STRING" id="1454201.NMS_0322"/>
<proteinExistence type="predicted"/>
<keyword evidence="3" id="KW-0132">Cell division</keyword>
<dbReference type="HOGENOM" id="CLU_110694_3_0_10"/>
<keyword evidence="1" id="KW-0175">Coiled coil</keyword>